<accession>A0ACB9IUB1</accession>
<evidence type="ECO:0000313" key="2">
    <source>
        <dbReference type="Proteomes" id="UP001056120"/>
    </source>
</evidence>
<sequence>MATPSHLPITAVQIVISGEHPRRRINGHRNRLPPLAALPHRRCCTPFGLHTQGRPSPTLLDLRHPPPISSTARLEAGSCKSDFFFSVNMVAINTSSSPSLSSAMKRKNLKIKKKAKRGK</sequence>
<dbReference type="EMBL" id="CM042024">
    <property type="protein sequence ID" value="KAI3811854.1"/>
    <property type="molecule type" value="Genomic_DNA"/>
</dbReference>
<name>A0ACB9IUB1_9ASTR</name>
<evidence type="ECO:0000313" key="1">
    <source>
        <dbReference type="EMBL" id="KAI3811854.1"/>
    </source>
</evidence>
<reference evidence="2" key="1">
    <citation type="journal article" date="2022" name="Mol. Ecol. Resour.">
        <title>The genomes of chicory, endive, great burdock and yacon provide insights into Asteraceae palaeo-polyploidization history and plant inulin production.</title>
        <authorList>
            <person name="Fan W."/>
            <person name="Wang S."/>
            <person name="Wang H."/>
            <person name="Wang A."/>
            <person name="Jiang F."/>
            <person name="Liu H."/>
            <person name="Zhao H."/>
            <person name="Xu D."/>
            <person name="Zhang Y."/>
        </authorList>
    </citation>
    <scope>NUCLEOTIDE SEQUENCE [LARGE SCALE GENOMIC DNA]</scope>
    <source>
        <strain evidence="2">cv. Yunnan</strain>
    </source>
</reference>
<protein>
    <submittedName>
        <fullName evidence="1">Uncharacterized protein</fullName>
    </submittedName>
</protein>
<keyword evidence="2" id="KW-1185">Reference proteome</keyword>
<comment type="caution">
    <text evidence="1">The sequence shown here is derived from an EMBL/GenBank/DDBJ whole genome shotgun (WGS) entry which is preliminary data.</text>
</comment>
<organism evidence="1 2">
    <name type="scientific">Smallanthus sonchifolius</name>
    <dbReference type="NCBI Taxonomy" id="185202"/>
    <lineage>
        <taxon>Eukaryota</taxon>
        <taxon>Viridiplantae</taxon>
        <taxon>Streptophyta</taxon>
        <taxon>Embryophyta</taxon>
        <taxon>Tracheophyta</taxon>
        <taxon>Spermatophyta</taxon>
        <taxon>Magnoliopsida</taxon>
        <taxon>eudicotyledons</taxon>
        <taxon>Gunneridae</taxon>
        <taxon>Pentapetalae</taxon>
        <taxon>asterids</taxon>
        <taxon>campanulids</taxon>
        <taxon>Asterales</taxon>
        <taxon>Asteraceae</taxon>
        <taxon>Asteroideae</taxon>
        <taxon>Heliantheae alliance</taxon>
        <taxon>Millerieae</taxon>
        <taxon>Smallanthus</taxon>
    </lineage>
</organism>
<dbReference type="Proteomes" id="UP001056120">
    <property type="component" value="Linkage Group LG07"/>
</dbReference>
<gene>
    <name evidence="1" type="ORF">L1987_21586</name>
</gene>
<proteinExistence type="predicted"/>
<reference evidence="1 2" key="2">
    <citation type="journal article" date="2022" name="Mol. Ecol. Resour.">
        <title>The genomes of chicory, endive, great burdock and yacon provide insights into Asteraceae paleo-polyploidization history and plant inulin production.</title>
        <authorList>
            <person name="Fan W."/>
            <person name="Wang S."/>
            <person name="Wang H."/>
            <person name="Wang A."/>
            <person name="Jiang F."/>
            <person name="Liu H."/>
            <person name="Zhao H."/>
            <person name="Xu D."/>
            <person name="Zhang Y."/>
        </authorList>
    </citation>
    <scope>NUCLEOTIDE SEQUENCE [LARGE SCALE GENOMIC DNA]</scope>
    <source>
        <strain evidence="2">cv. Yunnan</strain>
        <tissue evidence="1">Leaves</tissue>
    </source>
</reference>